<sequence length="96" mass="10891">MSDNHKTQGKKTQKNPKAMSGIIRGKLTEVVKSTRNCGIPKRGLKNKQNQKHNSEKRYQTFGEILAQDKSKPKSRSHPEKVDLKNCSGFFNVFNSC</sequence>
<reference evidence="3" key="1">
    <citation type="submission" date="2016-11" db="UniProtKB">
        <authorList>
            <consortium name="WormBaseParasite"/>
        </authorList>
    </citation>
    <scope>IDENTIFICATION</scope>
</reference>
<proteinExistence type="predicted"/>
<dbReference type="WBParaSite" id="MhA1_Contig222.frz3.gene10">
    <property type="protein sequence ID" value="MhA1_Contig222.frz3.gene10"/>
    <property type="gene ID" value="MhA1_Contig222.frz3.gene10"/>
</dbReference>
<dbReference type="Proteomes" id="UP000095281">
    <property type="component" value="Unplaced"/>
</dbReference>
<protein>
    <submittedName>
        <fullName evidence="3">40S ribosomal protein S30</fullName>
    </submittedName>
</protein>
<dbReference type="AlphaFoldDB" id="A0A1I8BF35"/>
<feature type="compositionally biased region" description="Basic and acidic residues" evidence="1">
    <location>
        <begin position="66"/>
        <end position="80"/>
    </location>
</feature>
<feature type="region of interest" description="Disordered" evidence="1">
    <location>
        <begin position="37"/>
        <end position="80"/>
    </location>
</feature>
<keyword evidence="2" id="KW-1185">Reference proteome</keyword>
<evidence type="ECO:0000313" key="3">
    <source>
        <dbReference type="WBParaSite" id="MhA1_Contig222.frz3.gene10"/>
    </source>
</evidence>
<feature type="region of interest" description="Disordered" evidence="1">
    <location>
        <begin position="1"/>
        <end position="23"/>
    </location>
</feature>
<accession>A0A1I8BF35</accession>
<name>A0A1I8BF35_MELHA</name>
<evidence type="ECO:0000313" key="2">
    <source>
        <dbReference type="Proteomes" id="UP000095281"/>
    </source>
</evidence>
<organism evidence="2 3">
    <name type="scientific">Meloidogyne hapla</name>
    <name type="common">Root-knot nematode worm</name>
    <dbReference type="NCBI Taxonomy" id="6305"/>
    <lineage>
        <taxon>Eukaryota</taxon>
        <taxon>Metazoa</taxon>
        <taxon>Ecdysozoa</taxon>
        <taxon>Nematoda</taxon>
        <taxon>Chromadorea</taxon>
        <taxon>Rhabditida</taxon>
        <taxon>Tylenchina</taxon>
        <taxon>Tylenchomorpha</taxon>
        <taxon>Tylenchoidea</taxon>
        <taxon>Meloidogynidae</taxon>
        <taxon>Meloidogyninae</taxon>
        <taxon>Meloidogyne</taxon>
    </lineage>
</organism>
<evidence type="ECO:0000256" key="1">
    <source>
        <dbReference type="SAM" id="MobiDB-lite"/>
    </source>
</evidence>